<proteinExistence type="predicted"/>
<evidence type="ECO:0000313" key="3">
    <source>
        <dbReference type="Proteomes" id="UP000663888"/>
    </source>
</evidence>
<evidence type="ECO:0000259" key="1">
    <source>
        <dbReference type="Pfam" id="PF00646"/>
    </source>
</evidence>
<sequence length="565" mass="62207">MPGVICYRTPSQDCVLLGHLYRSSYDKTGYGSGLQEASSSTVQSTGYYTKLKPNCRLCSLAQPRLTLLSVSPEIVLSILAELAGPEILNCRNVCKTLKRLIDQSVKLQYIIQANVRGLEPLVANMLFRERSWTMFGSIPSACFSLQRPPDLVNDLAPKRYSTYHSGKLVLCCGNQTIEHALHPRAASDPQEYEVPQLEVDGLRPVAATRDVLVYSTESTIHIYSKANNEIVSVLTAPHLDSLGIPSVRGNWIAALFRSERRCSGVLIWDWKSGKLIDTIYDAYSPALSVTFFDEATLGVVHTDRNACSARVDTYKLDIEGIALRSSVSLPDAHPSKWYAKADIYTGDESSPPGSERMMPNEGIVAINLEMRIRAPHNPETITADRRLSVILVVHKRIFSPDQGTPVTRIPWTHWSANNFRILSGVRLSPQRPVWGYRLVAVGPEPDKLSLFDFCPIGARQVAQVWKGNGTWGVSSSGRGGVSVRAALAQRARTLVRASTLGAVVGWFDNLKPSVDQIPYVVSVRRGVVDVVDTMLDGGNVVVTLEDGNLAEQSTSTRVILFNFVP</sequence>
<protein>
    <recommendedName>
        <fullName evidence="1">F-box domain-containing protein</fullName>
    </recommendedName>
</protein>
<name>A0A8H3GT57_9AGAM</name>
<dbReference type="SUPFAM" id="SSF82171">
    <property type="entry name" value="DPP6 N-terminal domain-like"/>
    <property type="match status" value="1"/>
</dbReference>
<feature type="domain" description="F-box" evidence="1">
    <location>
        <begin position="68"/>
        <end position="104"/>
    </location>
</feature>
<organism evidence="2 3">
    <name type="scientific">Rhizoctonia solani</name>
    <dbReference type="NCBI Taxonomy" id="456999"/>
    <lineage>
        <taxon>Eukaryota</taxon>
        <taxon>Fungi</taxon>
        <taxon>Dikarya</taxon>
        <taxon>Basidiomycota</taxon>
        <taxon>Agaricomycotina</taxon>
        <taxon>Agaricomycetes</taxon>
        <taxon>Cantharellales</taxon>
        <taxon>Ceratobasidiaceae</taxon>
        <taxon>Rhizoctonia</taxon>
    </lineage>
</organism>
<reference evidence="2" key="1">
    <citation type="submission" date="2021-01" db="EMBL/GenBank/DDBJ databases">
        <authorList>
            <person name="Kaushik A."/>
        </authorList>
    </citation>
    <scope>NUCLEOTIDE SEQUENCE</scope>
    <source>
        <strain evidence="2">AG4-R118</strain>
    </source>
</reference>
<comment type="caution">
    <text evidence="2">The sequence shown here is derived from an EMBL/GenBank/DDBJ whole genome shotgun (WGS) entry which is preliminary data.</text>
</comment>
<dbReference type="Proteomes" id="UP000663888">
    <property type="component" value="Unassembled WGS sequence"/>
</dbReference>
<dbReference type="InterPro" id="IPR001810">
    <property type="entry name" value="F-box_dom"/>
</dbReference>
<dbReference type="InterPro" id="IPR036322">
    <property type="entry name" value="WD40_repeat_dom_sf"/>
</dbReference>
<dbReference type="EMBL" id="CAJMWX010001090">
    <property type="protein sequence ID" value="CAE6466861.1"/>
    <property type="molecule type" value="Genomic_DNA"/>
</dbReference>
<dbReference type="AlphaFoldDB" id="A0A8H3GT57"/>
<dbReference type="Pfam" id="PF00646">
    <property type="entry name" value="F-box"/>
    <property type="match status" value="1"/>
</dbReference>
<accession>A0A8H3GT57</accession>
<dbReference type="SUPFAM" id="SSF50978">
    <property type="entry name" value="WD40 repeat-like"/>
    <property type="match status" value="1"/>
</dbReference>
<evidence type="ECO:0000313" key="2">
    <source>
        <dbReference type="EMBL" id="CAE6466861.1"/>
    </source>
</evidence>
<gene>
    <name evidence="2" type="ORF">RDB_LOCUS100262</name>
</gene>